<keyword evidence="7" id="KW-0067">ATP-binding</keyword>
<dbReference type="RefSeq" id="YP_010084513.1">
    <property type="nucleotide sequence ID" value="NC_055139.1"/>
</dbReference>
<evidence type="ECO:0000256" key="3">
    <source>
        <dbReference type="ARBA" id="ARBA00022705"/>
    </source>
</evidence>
<dbReference type="GO" id="GO:0004386">
    <property type="term" value="F:helicase activity"/>
    <property type="evidence" value="ECO:0007669"/>
    <property type="project" value="UniProtKB-KW"/>
</dbReference>
<sequence length="853" mass="97696">MTTDANSMPCGTDTPSFMAIFATDGDSAEIITDILTNTDNAGNFYCVLHNCYSYNITEPEILLTLALPAKRPGGGKKCLPVLQIKLPWPKALSFLLHGKPLPASVVQSSLNYKTTRRYFKPILDVLMCNHKAPERQQEDIKSKIYWFRAKFVITLRKLFRITPSPFWMIATFGTFEAPFVLVSSLYFFENHSCTVETLHHLSLIFQKKKGHSLASITTFSELGCMFGNSEFLSAVPQFFSYTTRKLQRDDFESQAIDLTVNSFRGELMMSNQDLIHYIYLSFFQCLGKTNFLDYSLQTDYTHFGDLNNNPILAGFIDDSFKQQMSTYYNKTTYLKNHISVDFTHIPGVRGYSCYNQCSHACSGFQFWSGQSKDVQNLMRSVNAESPNLMLQEELQGLLDFAATAPDDARHCTKSDIFPTVHTNPVFRCQFLNKNYFVIVNEDILTQVWKNTVLLPQTPNWATTLTDMQITERIFYKETFFSLNNIKDQLQISRHEYFNVRLPVFNLVLDFDLPLGVKGLTLHQIYEVCLAIRDDVIQILQLLGDINPQTHQVYFFKSSCPPLEWDLDEKMFCNCSEKLGLRIVTNLPRGVAIVGSEPLITLVKILNRMVKMNPLFLNLCPTLLDSDGPFDSGIYHKGRCVRIPHTYKVNIGGGLERLLKIIVCHPHVTDKSEYINGCMQIQNLLHHSNPSRPAEATKVIFNVTDISEHFLLQKTKESLPRSVTNISCEIQKSTGMEFLDWVTHIVWPKIFHNIKAYLPDDKAFQFHYVKFIVTGHNIIQVKPQRQANFVCISHNHKAKSQNVRIFIVLYTHQVYNVTATLMSQCFANKCNNNKPKAHFSLCISLHKENLDQPI</sequence>
<dbReference type="GO" id="GO:0008270">
    <property type="term" value="F:zinc ion binding"/>
    <property type="evidence" value="ECO:0007669"/>
    <property type="project" value="UniProtKB-KW"/>
</dbReference>
<accession>A0A0R5Z6A3</accession>
<keyword evidence="2" id="KW-0808">Transferase</keyword>
<dbReference type="KEGG" id="vg:65099503"/>
<organism evidence="7 8">
    <name type="scientific">phocid gammaherpesvirus 3</name>
    <dbReference type="NCBI Taxonomy" id="2560643"/>
    <lineage>
        <taxon>Viruses</taxon>
        <taxon>Duplodnaviria</taxon>
        <taxon>Heunggongvirae</taxon>
        <taxon>Peploviricota</taxon>
        <taxon>Herviviricetes</taxon>
        <taxon>Herpesvirales</taxon>
        <taxon>Orthoherpesviridae</taxon>
        <taxon>Gammaherpesvirinae</taxon>
        <taxon>Percavirus</taxon>
        <taxon>Percavirus phocidgamma3</taxon>
    </lineage>
</organism>
<dbReference type="GO" id="GO:0039686">
    <property type="term" value="P:bidirectional double-stranded viral DNA replication"/>
    <property type="evidence" value="ECO:0007669"/>
    <property type="project" value="InterPro"/>
</dbReference>
<keyword evidence="5" id="KW-0863">Zinc-finger</keyword>
<evidence type="ECO:0000313" key="7">
    <source>
        <dbReference type="EMBL" id="AJG42982.1"/>
    </source>
</evidence>
<keyword evidence="3" id="KW-0235">DNA replication</keyword>
<dbReference type="Proteomes" id="UP000296355">
    <property type="component" value="Segment"/>
</dbReference>
<dbReference type="EMBL" id="KP136799">
    <property type="protein sequence ID" value="AJG42982.1"/>
    <property type="molecule type" value="Genomic_DNA"/>
</dbReference>
<keyword evidence="8" id="KW-1185">Reference proteome</keyword>
<evidence type="ECO:0000256" key="4">
    <source>
        <dbReference type="ARBA" id="ARBA00022723"/>
    </source>
</evidence>
<keyword evidence="7" id="KW-0347">Helicase</keyword>
<evidence type="ECO:0000256" key="1">
    <source>
        <dbReference type="ARBA" id="ARBA00022562"/>
    </source>
</evidence>
<keyword evidence="7" id="KW-0547">Nucleotide-binding</keyword>
<dbReference type="GeneID" id="65099503"/>
<keyword evidence="6" id="KW-0862">Zinc</keyword>
<dbReference type="GO" id="GO:0006260">
    <property type="term" value="P:DNA replication"/>
    <property type="evidence" value="ECO:0007669"/>
    <property type="project" value="UniProtKB-KW"/>
</dbReference>
<reference evidence="7" key="1">
    <citation type="submission" date="2014-11" db="EMBL/GenBank/DDBJ databases">
        <title>Gammaherpesviruses are widespread among seal species in Canada.</title>
        <authorList>
            <person name="Bellehumeur C."/>
            <person name="Nielsen O."/>
            <person name="Measures L."/>
            <person name="Harwood L."/>
            <person name="Boyle B."/>
            <person name="Gagnon C.A."/>
        </authorList>
    </citation>
    <scope>NUCLEOTIDE SEQUENCE [LARGE SCALE GENOMIC DNA]</scope>
    <source>
        <strain evidence="7">FMV04-1493874</strain>
    </source>
</reference>
<protein>
    <submittedName>
        <fullName evidence="7">DNA helicase-primase complex component</fullName>
    </submittedName>
</protein>
<keyword evidence="4" id="KW-0479">Metal-binding</keyword>
<name>A0A0R5Z6A3_9GAMA</name>
<evidence type="ECO:0000256" key="5">
    <source>
        <dbReference type="ARBA" id="ARBA00022771"/>
    </source>
</evidence>
<keyword evidence="7" id="KW-0378">Hydrolase</keyword>
<evidence type="ECO:0000313" key="8">
    <source>
        <dbReference type="Proteomes" id="UP000296355"/>
    </source>
</evidence>
<proteinExistence type="inferred from homology"/>
<evidence type="ECO:0000256" key="2">
    <source>
        <dbReference type="ARBA" id="ARBA00022679"/>
    </source>
</evidence>
<evidence type="ECO:0000256" key="6">
    <source>
        <dbReference type="ARBA" id="ARBA00022833"/>
    </source>
</evidence>
<keyword evidence="1" id="KW-1048">Host nucleus</keyword>
<dbReference type="GO" id="GO:0003899">
    <property type="term" value="F:DNA-directed RNA polymerase activity"/>
    <property type="evidence" value="ECO:0007669"/>
    <property type="project" value="InterPro"/>
</dbReference>
<dbReference type="HAMAP" id="MF_04011">
    <property type="entry name" value="HSV_PRIM"/>
    <property type="match status" value="1"/>
</dbReference>
<dbReference type="Pfam" id="PF03121">
    <property type="entry name" value="Herpes_UL52"/>
    <property type="match status" value="1"/>
</dbReference>
<dbReference type="InterPro" id="IPR033685">
    <property type="entry name" value="HSV_PRIM"/>
</dbReference>